<evidence type="ECO:0000313" key="1">
    <source>
        <dbReference type="EMBL" id="KAJ3548851.1"/>
    </source>
</evidence>
<organism evidence="1 2">
    <name type="scientific">Fusarium decemcellulare</name>
    <dbReference type="NCBI Taxonomy" id="57161"/>
    <lineage>
        <taxon>Eukaryota</taxon>
        <taxon>Fungi</taxon>
        <taxon>Dikarya</taxon>
        <taxon>Ascomycota</taxon>
        <taxon>Pezizomycotina</taxon>
        <taxon>Sordariomycetes</taxon>
        <taxon>Hypocreomycetidae</taxon>
        <taxon>Hypocreales</taxon>
        <taxon>Nectriaceae</taxon>
        <taxon>Fusarium</taxon>
        <taxon>Fusarium decemcellulare species complex</taxon>
    </lineage>
</organism>
<sequence>MLEQLTDWEPKVQLSDSIKLDDLEINFHRTIRVPDNDKTNALPPSMGHFPLFKVSEYATKLPSKMARKGGLFFPMYQNEAMWINFESKTKYAIKIYVGGVNAVSGQVPAETAATALRRRNILKKGGSIQDYVVVPCQKWLDGPAVEPGKVRQFVATPMGTGYSVEAQITNQETTRGLQFEITRLESPARRQDEMINIRILTLTGQTIKFRISRLEKIQNLKYILEEKTGVPVEQQRLLWNGMKMQDSRSPEDYNIENDDVIHLVLELRGGGPGCEMNLAPGGLIKQSIVRFSNRQYRKSKTVTFNVQILNSASFRKVTGRAPPPSPVSADTYAVHGFPFFSLFEEPTNVSGDFTSLKSIGQINGTSEPALNFPVVDAKTGDSVTGAKADTSGFFNPNGANRQFRFDWEVADEINEKSTIF</sequence>
<proteinExistence type="predicted"/>
<comment type="caution">
    <text evidence="1">The sequence shown here is derived from an EMBL/GenBank/DDBJ whole genome shotgun (WGS) entry which is preliminary data.</text>
</comment>
<name>A0ACC1SYL1_9HYPO</name>
<protein>
    <submittedName>
        <fullName evidence="1">Uncharacterized protein</fullName>
    </submittedName>
</protein>
<keyword evidence="2" id="KW-1185">Reference proteome</keyword>
<dbReference type="Proteomes" id="UP001148629">
    <property type="component" value="Unassembled WGS sequence"/>
</dbReference>
<evidence type="ECO:0000313" key="2">
    <source>
        <dbReference type="Proteomes" id="UP001148629"/>
    </source>
</evidence>
<gene>
    <name evidence="1" type="ORF">NM208_g799</name>
</gene>
<accession>A0ACC1SYL1</accession>
<reference evidence="1" key="1">
    <citation type="submission" date="2022-08" db="EMBL/GenBank/DDBJ databases">
        <title>Genome Sequence of Fusarium decemcellulare.</title>
        <authorList>
            <person name="Buettner E."/>
        </authorList>
    </citation>
    <scope>NUCLEOTIDE SEQUENCE</scope>
    <source>
        <strain evidence="1">Babe19</strain>
    </source>
</reference>
<dbReference type="EMBL" id="JANRMS010000037">
    <property type="protein sequence ID" value="KAJ3548851.1"/>
    <property type="molecule type" value="Genomic_DNA"/>
</dbReference>